<evidence type="ECO:0000256" key="1">
    <source>
        <dbReference type="SAM" id="MobiDB-lite"/>
    </source>
</evidence>
<gene>
    <name evidence="2" type="ORF">A3G90_00185</name>
</gene>
<organism evidence="2 3">
    <name type="scientific">Candidatus Kaiserbacteria bacterium RIFCSPLOWO2_12_FULL_45_26</name>
    <dbReference type="NCBI Taxonomy" id="1798525"/>
    <lineage>
        <taxon>Bacteria</taxon>
        <taxon>Candidatus Kaiseribacteriota</taxon>
    </lineage>
</organism>
<evidence type="ECO:0000313" key="3">
    <source>
        <dbReference type="Proteomes" id="UP000177325"/>
    </source>
</evidence>
<proteinExistence type="predicted"/>
<protein>
    <submittedName>
        <fullName evidence="2">Uncharacterized protein</fullName>
    </submittedName>
</protein>
<accession>A0A1F6FF62</accession>
<comment type="caution">
    <text evidence="2">The sequence shown here is derived from an EMBL/GenBank/DDBJ whole genome shotgun (WGS) entry which is preliminary data.</text>
</comment>
<dbReference type="AlphaFoldDB" id="A0A1F6FF62"/>
<evidence type="ECO:0000313" key="2">
    <source>
        <dbReference type="EMBL" id="OGG84501.1"/>
    </source>
</evidence>
<name>A0A1F6FF62_9BACT</name>
<sequence length="86" mass="10051">MPQQQTKEKPRRLWRRGGFRKKAELTMDQNHVPNRRRGCAAAQNGAVCHNFRPGKTRRKVCQYLPRQPQHPGKPENNHGASQKNER</sequence>
<dbReference type="EMBL" id="MFMM01000001">
    <property type="protein sequence ID" value="OGG84501.1"/>
    <property type="molecule type" value="Genomic_DNA"/>
</dbReference>
<feature type="region of interest" description="Disordered" evidence="1">
    <location>
        <begin position="62"/>
        <end position="86"/>
    </location>
</feature>
<reference evidence="2 3" key="1">
    <citation type="journal article" date="2016" name="Nat. Commun.">
        <title>Thousands of microbial genomes shed light on interconnected biogeochemical processes in an aquifer system.</title>
        <authorList>
            <person name="Anantharaman K."/>
            <person name="Brown C.T."/>
            <person name="Hug L.A."/>
            <person name="Sharon I."/>
            <person name="Castelle C.J."/>
            <person name="Probst A.J."/>
            <person name="Thomas B.C."/>
            <person name="Singh A."/>
            <person name="Wilkins M.J."/>
            <person name="Karaoz U."/>
            <person name="Brodie E.L."/>
            <person name="Williams K.H."/>
            <person name="Hubbard S.S."/>
            <person name="Banfield J.F."/>
        </authorList>
    </citation>
    <scope>NUCLEOTIDE SEQUENCE [LARGE SCALE GENOMIC DNA]</scope>
</reference>
<dbReference type="Proteomes" id="UP000177325">
    <property type="component" value="Unassembled WGS sequence"/>
</dbReference>